<proteinExistence type="predicted"/>
<protein>
    <submittedName>
        <fullName evidence="1">Uncharacterized protein</fullName>
    </submittedName>
</protein>
<comment type="caution">
    <text evidence="1">The sequence shown here is derived from an EMBL/GenBank/DDBJ whole genome shotgun (WGS) entry which is preliminary data.</text>
</comment>
<dbReference type="Proteomes" id="UP000632849">
    <property type="component" value="Unassembled WGS sequence"/>
</dbReference>
<accession>A0A919BU57</accession>
<name>A0A919BU57_STRFL</name>
<evidence type="ECO:0000313" key="2">
    <source>
        <dbReference type="Proteomes" id="UP000632849"/>
    </source>
</evidence>
<gene>
    <name evidence="1" type="ORF">GCM10017667_55990</name>
</gene>
<evidence type="ECO:0000313" key="1">
    <source>
        <dbReference type="EMBL" id="GHG15271.1"/>
    </source>
</evidence>
<dbReference type="RefSeq" id="WP_190043585.1">
    <property type="nucleotide sequence ID" value="NZ_BNBE01000003.1"/>
</dbReference>
<reference evidence="1" key="1">
    <citation type="journal article" date="2014" name="Int. J. Syst. Evol. Microbiol.">
        <title>Complete genome sequence of Corynebacterium casei LMG S-19264T (=DSM 44701T), isolated from a smear-ripened cheese.</title>
        <authorList>
            <consortium name="US DOE Joint Genome Institute (JGI-PGF)"/>
            <person name="Walter F."/>
            <person name="Albersmeier A."/>
            <person name="Kalinowski J."/>
            <person name="Ruckert C."/>
        </authorList>
    </citation>
    <scope>NUCLEOTIDE SEQUENCE</scope>
    <source>
        <strain evidence="1">JCM 4122</strain>
    </source>
</reference>
<dbReference type="EMBL" id="BNBE01000003">
    <property type="protein sequence ID" value="GHG15271.1"/>
    <property type="molecule type" value="Genomic_DNA"/>
</dbReference>
<reference evidence="1" key="2">
    <citation type="submission" date="2020-09" db="EMBL/GenBank/DDBJ databases">
        <authorList>
            <person name="Sun Q."/>
            <person name="Ohkuma M."/>
        </authorList>
    </citation>
    <scope>NUCLEOTIDE SEQUENCE</scope>
    <source>
        <strain evidence="1">JCM 4122</strain>
    </source>
</reference>
<keyword evidence="2" id="KW-1185">Reference proteome</keyword>
<sequence length="79" mass="8231">MSDYQGLRVGDVIPMAPASDGQAWIPATAVVQLLRAIADGHRGLADDPECDLRSGADAIEAEADAIEVRAIMQTRAGGL</sequence>
<organism evidence="1 2">
    <name type="scientific">Streptomyces filamentosus</name>
    <name type="common">Streptomyces roseosporus</name>
    <dbReference type="NCBI Taxonomy" id="67294"/>
    <lineage>
        <taxon>Bacteria</taxon>
        <taxon>Bacillati</taxon>
        <taxon>Actinomycetota</taxon>
        <taxon>Actinomycetes</taxon>
        <taxon>Kitasatosporales</taxon>
        <taxon>Streptomycetaceae</taxon>
        <taxon>Streptomyces</taxon>
    </lineage>
</organism>
<dbReference type="AlphaFoldDB" id="A0A919BU57"/>